<sequence length="116" mass="13120">MTTLTTRHLLTETIIDELQLLPELLRKAEMRYYSAQHALAEKRGRLADAESAWPLADAAPYNDEAARLAAFRAYTGPLHADIRQAQADADRLKAEVDFLLRRHDNYRVMATLLANG</sequence>
<protein>
    <submittedName>
        <fullName evidence="1">Uncharacterized protein</fullName>
    </submittedName>
</protein>
<comment type="caution">
    <text evidence="1">The sequence shown here is derived from an EMBL/GenBank/DDBJ whole genome shotgun (WGS) entry which is preliminary data.</text>
</comment>
<proteinExistence type="predicted"/>
<gene>
    <name evidence="1" type="ORF">FE782_07245</name>
</gene>
<evidence type="ECO:0000313" key="2">
    <source>
        <dbReference type="Proteomes" id="UP000309676"/>
    </source>
</evidence>
<dbReference type="EMBL" id="VCIW01000003">
    <property type="protein sequence ID" value="TLS53150.1"/>
    <property type="molecule type" value="Genomic_DNA"/>
</dbReference>
<dbReference type="AlphaFoldDB" id="A0A5R9GG72"/>
<keyword evidence="2" id="KW-1185">Reference proteome</keyword>
<organism evidence="1 2">
    <name type="scientific">Paenibacillus antri</name>
    <dbReference type="NCBI Taxonomy" id="2582848"/>
    <lineage>
        <taxon>Bacteria</taxon>
        <taxon>Bacillati</taxon>
        <taxon>Bacillota</taxon>
        <taxon>Bacilli</taxon>
        <taxon>Bacillales</taxon>
        <taxon>Paenibacillaceae</taxon>
        <taxon>Paenibacillus</taxon>
    </lineage>
</organism>
<dbReference type="RefSeq" id="WP_138193391.1">
    <property type="nucleotide sequence ID" value="NZ_VCIW01000003.1"/>
</dbReference>
<dbReference type="Proteomes" id="UP000309676">
    <property type="component" value="Unassembled WGS sequence"/>
</dbReference>
<evidence type="ECO:0000313" key="1">
    <source>
        <dbReference type="EMBL" id="TLS53150.1"/>
    </source>
</evidence>
<name>A0A5R9GG72_9BACL</name>
<reference evidence="1 2" key="1">
    <citation type="submission" date="2019-05" db="EMBL/GenBank/DDBJ databases">
        <authorList>
            <person name="Narsing Rao M.P."/>
            <person name="Li W.J."/>
        </authorList>
    </citation>
    <scope>NUCLEOTIDE SEQUENCE [LARGE SCALE GENOMIC DNA]</scope>
    <source>
        <strain evidence="1 2">SYSU_K30003</strain>
    </source>
</reference>
<accession>A0A5R9GG72</accession>